<keyword evidence="5" id="KW-0539">Nucleus</keyword>
<dbReference type="PANTHER" id="PTHR10416:SF0">
    <property type="entry name" value="DNA POLYMERASE DELTA SUBUNIT 2"/>
    <property type="match status" value="1"/>
</dbReference>
<dbReference type="FunFam" id="3.60.21.50:FF:000002">
    <property type="entry name" value="DNA polymerase delta small subunit"/>
    <property type="match status" value="1"/>
</dbReference>
<proteinExistence type="inferred from homology"/>
<dbReference type="Gene3D" id="2.40.50.430">
    <property type="match status" value="1"/>
</dbReference>
<dbReference type="Pfam" id="PF18018">
    <property type="entry name" value="DNA_pol_D_N"/>
    <property type="match status" value="1"/>
</dbReference>
<dbReference type="Gene3D" id="3.60.21.50">
    <property type="match status" value="1"/>
</dbReference>
<dbReference type="InterPro" id="IPR007185">
    <property type="entry name" value="DNA_pol_a/d/e_bsu"/>
</dbReference>
<reference evidence="8" key="1">
    <citation type="submission" date="2024-04" db="UniProtKB">
        <authorList>
            <consortium name="EnsemblMetazoa"/>
        </authorList>
    </citation>
    <scope>IDENTIFICATION</scope>
    <source>
        <strain evidence="8">EBRO</strain>
    </source>
</reference>
<comment type="subcellular location">
    <subcellularLocation>
        <location evidence="1">Nucleus</location>
    </subcellularLocation>
</comment>
<evidence type="ECO:0000313" key="8">
    <source>
        <dbReference type="EnsemblMetazoa" id="ENSAATROPP011163"/>
    </source>
</evidence>
<dbReference type="GO" id="GO:0043625">
    <property type="term" value="C:delta DNA polymerase complex"/>
    <property type="evidence" value="ECO:0007669"/>
    <property type="project" value="TreeGrafter"/>
</dbReference>
<feature type="domain" description="DNA polymerase alpha/delta/epsilon subunit B" evidence="6">
    <location>
        <begin position="195"/>
        <end position="408"/>
    </location>
</feature>
<sequence>MLFPGDKYFSNPPSESSFERLKVPYQYKADGFHCHMKDFSKQFAFIYASRLDEMLKLLEARVQQKWGDDIPIKRLADLREECPQKCVIIGTLFKHQELKPSILREISEENQLAPQPPRSHYTNDTDILILEDALQRIRLVGKIDVHSVVTGVVCAVMGQDRYEESDGRFFVEDFIFYEGGPQKPLKPLDSSPLLVLISGLNQSAAHDFSMSLELFQQWIFGNMEGFGHGHDWEAASIVRIVIAGNSVKATLKPKNHLQSKASNELASSELLSAVKAVDTLIYNLAQSVPVDLMPGEFDPANHMLPQQPMHHCLFPRSAEFSSFRGVPNPYAFEVADRTILGTAGQNVHDVLRYSKLDGPMEALKATLRWSHIVPTAPDTLPCYPYYQKDPFIINECPHVYFAGNVGEFMTELWTGPNGESVRLVCVPSFSENQSIAVVNLRTMDCRKVSFKLDAIGEGEE</sequence>
<name>A0AAG5DKN0_ANOAO</name>
<dbReference type="FunFam" id="2.40.50.430:FF:000001">
    <property type="entry name" value="DNA polymerase delta subunit 2"/>
    <property type="match status" value="1"/>
</dbReference>
<dbReference type="InterPro" id="IPR040663">
    <property type="entry name" value="DNA_pol_D_N"/>
</dbReference>
<dbReference type="EnsemblMetazoa" id="ENSAATROPT012304">
    <property type="protein sequence ID" value="ENSAATROPP011163"/>
    <property type="gene ID" value="ENSAATROPG010010"/>
</dbReference>
<evidence type="ECO:0000313" key="9">
    <source>
        <dbReference type="Proteomes" id="UP000075880"/>
    </source>
</evidence>
<dbReference type="Proteomes" id="UP000075880">
    <property type="component" value="Unassembled WGS sequence"/>
</dbReference>
<keyword evidence="4" id="KW-0235">DNA replication</keyword>
<evidence type="ECO:0000256" key="4">
    <source>
        <dbReference type="ARBA" id="ARBA00022705"/>
    </source>
</evidence>
<evidence type="ECO:0000256" key="5">
    <source>
        <dbReference type="ARBA" id="ARBA00023242"/>
    </source>
</evidence>
<dbReference type="PANTHER" id="PTHR10416">
    <property type="entry name" value="DNA POLYMERASE DELTA SUBUNIT 2"/>
    <property type="match status" value="1"/>
</dbReference>
<dbReference type="InterPro" id="IPR024826">
    <property type="entry name" value="DNA_pol_delta/II_ssu"/>
</dbReference>
<comment type="similarity">
    <text evidence="2">Belongs to the DNA polymerase delta/II small subunit family.</text>
</comment>
<evidence type="ECO:0000259" key="6">
    <source>
        <dbReference type="Pfam" id="PF04042"/>
    </source>
</evidence>
<accession>A0AAG5DKN0</accession>
<dbReference type="Pfam" id="PF04042">
    <property type="entry name" value="DNA_pol_E_B"/>
    <property type="match status" value="1"/>
</dbReference>
<feature type="domain" description="DNA polymerase delta subunit OB-fold" evidence="7">
    <location>
        <begin position="42"/>
        <end position="173"/>
    </location>
</feature>
<organism evidence="8 9">
    <name type="scientific">Anopheles atroparvus</name>
    <name type="common">European mosquito</name>
    <dbReference type="NCBI Taxonomy" id="41427"/>
    <lineage>
        <taxon>Eukaryota</taxon>
        <taxon>Metazoa</taxon>
        <taxon>Ecdysozoa</taxon>
        <taxon>Arthropoda</taxon>
        <taxon>Hexapoda</taxon>
        <taxon>Insecta</taxon>
        <taxon>Pterygota</taxon>
        <taxon>Neoptera</taxon>
        <taxon>Endopterygota</taxon>
        <taxon>Diptera</taxon>
        <taxon>Nematocera</taxon>
        <taxon>Culicoidea</taxon>
        <taxon>Culicidae</taxon>
        <taxon>Anophelinae</taxon>
        <taxon>Anopheles</taxon>
    </lineage>
</organism>
<dbReference type="GO" id="GO:0003677">
    <property type="term" value="F:DNA binding"/>
    <property type="evidence" value="ECO:0007669"/>
    <property type="project" value="InterPro"/>
</dbReference>
<dbReference type="InterPro" id="IPR041863">
    <property type="entry name" value="PolD2_C"/>
</dbReference>
<dbReference type="GO" id="GO:1902969">
    <property type="term" value="P:mitotic DNA replication"/>
    <property type="evidence" value="ECO:0007669"/>
    <property type="project" value="UniProtKB-ARBA"/>
</dbReference>
<dbReference type="AlphaFoldDB" id="A0AAG5DKN0"/>
<keyword evidence="9" id="KW-1185">Reference proteome</keyword>
<dbReference type="GO" id="GO:0006271">
    <property type="term" value="P:DNA strand elongation involved in DNA replication"/>
    <property type="evidence" value="ECO:0007669"/>
    <property type="project" value="TreeGrafter"/>
</dbReference>
<protein>
    <recommendedName>
        <fullName evidence="3">DNA polymerase delta subunit 2</fullName>
    </recommendedName>
</protein>
<evidence type="ECO:0000259" key="7">
    <source>
        <dbReference type="Pfam" id="PF18018"/>
    </source>
</evidence>
<evidence type="ECO:0000256" key="3">
    <source>
        <dbReference type="ARBA" id="ARBA00017588"/>
    </source>
</evidence>
<evidence type="ECO:0000256" key="1">
    <source>
        <dbReference type="ARBA" id="ARBA00004123"/>
    </source>
</evidence>
<evidence type="ECO:0000256" key="2">
    <source>
        <dbReference type="ARBA" id="ARBA00006035"/>
    </source>
</evidence>
<dbReference type="CDD" id="cd07387">
    <property type="entry name" value="MPP_PolD2_C"/>
    <property type="match status" value="1"/>
</dbReference>